<name>A0A0A9CJX1_ARUDO</name>
<evidence type="ECO:0000256" key="1">
    <source>
        <dbReference type="SAM" id="MobiDB-lite"/>
    </source>
</evidence>
<feature type="compositionally biased region" description="Polar residues" evidence="1">
    <location>
        <begin position="15"/>
        <end position="24"/>
    </location>
</feature>
<sequence length="69" mass="6678">MAPLSSHPAGVWESPTASSCQPLTRASAARAAVGGDETATTIQRSARKDAKGAPGVIASGGTLGQATSG</sequence>
<proteinExistence type="predicted"/>
<reference evidence="2" key="1">
    <citation type="submission" date="2014-09" db="EMBL/GenBank/DDBJ databases">
        <authorList>
            <person name="Magalhaes I.L.F."/>
            <person name="Oliveira U."/>
            <person name="Santos F.R."/>
            <person name="Vidigal T.H.D.A."/>
            <person name="Brescovit A.D."/>
            <person name="Santos A.J."/>
        </authorList>
    </citation>
    <scope>NUCLEOTIDE SEQUENCE</scope>
    <source>
        <tissue evidence="2">Shoot tissue taken approximately 20 cm above the soil surface</tissue>
    </source>
</reference>
<feature type="region of interest" description="Disordered" evidence="1">
    <location>
        <begin position="1"/>
        <end position="69"/>
    </location>
</feature>
<accession>A0A0A9CJX1</accession>
<reference evidence="2" key="2">
    <citation type="journal article" date="2015" name="Data Brief">
        <title>Shoot transcriptome of the giant reed, Arundo donax.</title>
        <authorList>
            <person name="Barrero R.A."/>
            <person name="Guerrero F.D."/>
            <person name="Moolhuijzen P."/>
            <person name="Goolsby J.A."/>
            <person name="Tidwell J."/>
            <person name="Bellgard S.E."/>
            <person name="Bellgard M.I."/>
        </authorList>
    </citation>
    <scope>NUCLEOTIDE SEQUENCE</scope>
    <source>
        <tissue evidence="2">Shoot tissue taken approximately 20 cm above the soil surface</tissue>
    </source>
</reference>
<dbReference type="EMBL" id="GBRH01223142">
    <property type="protein sequence ID" value="JAD74753.1"/>
    <property type="molecule type" value="Transcribed_RNA"/>
</dbReference>
<dbReference type="AlphaFoldDB" id="A0A0A9CJX1"/>
<organism evidence="2">
    <name type="scientific">Arundo donax</name>
    <name type="common">Giant reed</name>
    <name type="synonym">Donax arundinaceus</name>
    <dbReference type="NCBI Taxonomy" id="35708"/>
    <lineage>
        <taxon>Eukaryota</taxon>
        <taxon>Viridiplantae</taxon>
        <taxon>Streptophyta</taxon>
        <taxon>Embryophyta</taxon>
        <taxon>Tracheophyta</taxon>
        <taxon>Spermatophyta</taxon>
        <taxon>Magnoliopsida</taxon>
        <taxon>Liliopsida</taxon>
        <taxon>Poales</taxon>
        <taxon>Poaceae</taxon>
        <taxon>PACMAD clade</taxon>
        <taxon>Arundinoideae</taxon>
        <taxon>Arundineae</taxon>
        <taxon>Arundo</taxon>
    </lineage>
</organism>
<evidence type="ECO:0000313" key="2">
    <source>
        <dbReference type="EMBL" id="JAD74753.1"/>
    </source>
</evidence>
<protein>
    <submittedName>
        <fullName evidence="2">Uncharacterized protein</fullName>
    </submittedName>
</protein>